<dbReference type="Pfam" id="PF13813">
    <property type="entry name" value="MBOAT_2"/>
    <property type="match status" value="1"/>
</dbReference>
<dbReference type="PANTHER" id="PTHR31595">
    <property type="entry name" value="LONG-CHAIN-ALCOHOL O-FATTY-ACYLTRANSFERASE 3-RELATED"/>
    <property type="match status" value="1"/>
</dbReference>
<dbReference type="GO" id="GO:0008374">
    <property type="term" value="F:O-acyltransferase activity"/>
    <property type="evidence" value="ECO:0007669"/>
    <property type="project" value="InterPro"/>
</dbReference>
<comment type="subcellular location">
    <subcellularLocation>
        <location evidence="1">Membrane</location>
        <topology evidence="1">Multi-pass membrane protein</topology>
    </subcellularLocation>
</comment>
<keyword evidence="7 8" id="KW-0472">Membrane</keyword>
<evidence type="ECO:0000313" key="10">
    <source>
        <dbReference type="EMBL" id="TIA87249.1"/>
    </source>
</evidence>
<dbReference type="EMBL" id="SPNW01000060">
    <property type="protein sequence ID" value="TIA87249.1"/>
    <property type="molecule type" value="Genomic_DNA"/>
</dbReference>
<dbReference type="GO" id="GO:0006629">
    <property type="term" value="P:lipid metabolic process"/>
    <property type="evidence" value="ECO:0007669"/>
    <property type="project" value="InterPro"/>
</dbReference>
<reference evidence="10 11" key="1">
    <citation type="submission" date="2019-03" db="EMBL/GenBank/DDBJ databases">
        <title>Sequencing 23 genomes of Wallemia ichthyophaga.</title>
        <authorList>
            <person name="Gostincar C."/>
        </authorList>
    </citation>
    <scope>NUCLEOTIDE SEQUENCE [LARGE SCALE GENOMIC DNA]</scope>
    <source>
        <strain evidence="10 11">EXF-5753</strain>
    </source>
</reference>
<name>A0A4T0FGR3_9BASI</name>
<evidence type="ECO:0000259" key="9">
    <source>
        <dbReference type="Pfam" id="PF13813"/>
    </source>
</evidence>
<keyword evidence="6 8" id="KW-1133">Transmembrane helix</keyword>
<feature type="transmembrane region" description="Helical" evidence="8">
    <location>
        <begin position="314"/>
        <end position="335"/>
    </location>
</feature>
<evidence type="ECO:0000256" key="2">
    <source>
        <dbReference type="ARBA" id="ARBA00005179"/>
    </source>
</evidence>
<keyword evidence="4" id="KW-0808">Transferase</keyword>
<gene>
    <name evidence="10" type="ORF">E3P99_03282</name>
</gene>
<keyword evidence="11" id="KW-1185">Reference proteome</keyword>
<evidence type="ECO:0000256" key="6">
    <source>
        <dbReference type="ARBA" id="ARBA00022989"/>
    </source>
</evidence>
<keyword evidence="5 8" id="KW-0812">Transmembrane</keyword>
<organism evidence="10 11">
    <name type="scientific">Wallemia hederae</name>
    <dbReference type="NCBI Taxonomy" id="1540922"/>
    <lineage>
        <taxon>Eukaryota</taxon>
        <taxon>Fungi</taxon>
        <taxon>Dikarya</taxon>
        <taxon>Basidiomycota</taxon>
        <taxon>Wallemiomycotina</taxon>
        <taxon>Wallemiomycetes</taxon>
        <taxon>Wallemiales</taxon>
        <taxon>Wallemiaceae</taxon>
        <taxon>Wallemia</taxon>
    </lineage>
</organism>
<dbReference type="InterPro" id="IPR044851">
    <property type="entry name" value="Wax_synthase"/>
</dbReference>
<feature type="transmembrane region" description="Helical" evidence="8">
    <location>
        <begin position="347"/>
        <end position="368"/>
    </location>
</feature>
<feature type="transmembrane region" description="Helical" evidence="8">
    <location>
        <begin position="212"/>
        <end position="231"/>
    </location>
</feature>
<dbReference type="AlphaFoldDB" id="A0A4T0FGR3"/>
<dbReference type="InterPro" id="IPR032805">
    <property type="entry name" value="Wax_synthase_dom"/>
</dbReference>
<dbReference type="OrthoDB" id="1077582at2759"/>
<feature type="transmembrane region" description="Helical" evidence="8">
    <location>
        <begin position="49"/>
        <end position="71"/>
    </location>
</feature>
<feature type="transmembrane region" description="Helical" evidence="8">
    <location>
        <begin position="14"/>
        <end position="37"/>
    </location>
</feature>
<evidence type="ECO:0000256" key="7">
    <source>
        <dbReference type="ARBA" id="ARBA00023136"/>
    </source>
</evidence>
<evidence type="ECO:0000256" key="4">
    <source>
        <dbReference type="ARBA" id="ARBA00022679"/>
    </source>
</evidence>
<evidence type="ECO:0000256" key="5">
    <source>
        <dbReference type="ARBA" id="ARBA00022692"/>
    </source>
</evidence>
<evidence type="ECO:0000313" key="11">
    <source>
        <dbReference type="Proteomes" id="UP000310189"/>
    </source>
</evidence>
<sequence length="399" mass="44495">MIASLLQSQLAQDVYAVIHAAPTIPVPSATALLVLPLQARLLVAKPSRLNVAVRVVLLFAYLFVAVLGERISNHDKLIIGFCLNLIVSAGALHSVHLTFTNRRLIDAPKIISFSHYGYSDLGWSGAVEMLFNFRGIGMGWGVSDENLRPYDRFIWSALYEMLTQHVVSQLAFAAMARFGAHNHGKTLYELVGCDVAITIALFAFVVSSCSLVYTSVSLLVYIISALLQISFDERRWAPLFSNPLKSDSVTAFWNERWHGLLQRHAYLCGYRPVYKALTYLQVPGDVPHYSAIIGTYAVSGAMYEYCLRCTSGALLMYGSYPTFNFFIISALAIILEHGVVEYSGRRVGSLCGRIWTCVILFIPALHMARQVLLAMGPMQDPAEWAWWRWLLPLSFALSK</sequence>
<feature type="transmembrane region" description="Helical" evidence="8">
    <location>
        <begin position="77"/>
        <end position="100"/>
    </location>
</feature>
<comment type="caution">
    <text evidence="10">The sequence shown here is derived from an EMBL/GenBank/DDBJ whole genome shotgun (WGS) entry which is preliminary data.</text>
</comment>
<comment type="pathway">
    <text evidence="2">Secondary metabolite biosynthesis.</text>
</comment>
<feature type="domain" description="Wax synthase" evidence="9">
    <location>
        <begin position="236"/>
        <end position="309"/>
    </location>
</feature>
<comment type="similarity">
    <text evidence="3">Belongs to the wax synthase family.</text>
</comment>
<dbReference type="Proteomes" id="UP000310189">
    <property type="component" value="Unassembled WGS sequence"/>
</dbReference>
<evidence type="ECO:0000256" key="3">
    <source>
        <dbReference type="ARBA" id="ARBA00007282"/>
    </source>
</evidence>
<evidence type="ECO:0000256" key="1">
    <source>
        <dbReference type="ARBA" id="ARBA00004141"/>
    </source>
</evidence>
<protein>
    <recommendedName>
        <fullName evidence="9">Wax synthase domain-containing protein</fullName>
    </recommendedName>
</protein>
<dbReference type="PANTHER" id="PTHR31595:SF57">
    <property type="entry name" value="OS04G0481900 PROTEIN"/>
    <property type="match status" value="1"/>
</dbReference>
<dbReference type="GO" id="GO:0016020">
    <property type="term" value="C:membrane"/>
    <property type="evidence" value="ECO:0007669"/>
    <property type="project" value="UniProtKB-SubCell"/>
</dbReference>
<proteinExistence type="inferred from homology"/>
<evidence type="ECO:0000256" key="8">
    <source>
        <dbReference type="SAM" id="Phobius"/>
    </source>
</evidence>
<accession>A0A4T0FGR3</accession>